<evidence type="ECO:0000313" key="3">
    <source>
        <dbReference type="EMBL" id="KAL1282046.1"/>
    </source>
</evidence>
<dbReference type="InterPro" id="IPR016187">
    <property type="entry name" value="CTDL_fold"/>
</dbReference>
<keyword evidence="1" id="KW-1015">Disulfide bond</keyword>
<evidence type="ECO:0000256" key="1">
    <source>
        <dbReference type="ARBA" id="ARBA00023157"/>
    </source>
</evidence>
<organism evidence="3 4">
    <name type="scientific">Cirrhinus molitorella</name>
    <name type="common">mud carp</name>
    <dbReference type="NCBI Taxonomy" id="172907"/>
    <lineage>
        <taxon>Eukaryota</taxon>
        <taxon>Metazoa</taxon>
        <taxon>Chordata</taxon>
        <taxon>Craniata</taxon>
        <taxon>Vertebrata</taxon>
        <taxon>Euteleostomi</taxon>
        <taxon>Actinopterygii</taxon>
        <taxon>Neopterygii</taxon>
        <taxon>Teleostei</taxon>
        <taxon>Ostariophysi</taxon>
        <taxon>Cypriniformes</taxon>
        <taxon>Cyprinidae</taxon>
        <taxon>Labeoninae</taxon>
        <taxon>Labeonini</taxon>
        <taxon>Cirrhinus</taxon>
    </lineage>
</organism>
<sequence length="268" mass="30907">MTGYTDWYRVGSDCVKYFENPVSFAAAEFSCRSKAPGAHLVSVHDAKANGDLLCIVLKLNPGNIRIWIGGFELFQSGRFIWTDGSSWNYQIWTPGEPNHVLSYKEDCVEMNWSRVVAGCTNATAGCPKRCLMYGFTNWYKVGSYCVRFFNQPLNFTDAEYSCRAKAPGAHLVSVHSKEDNNLLLNIVEKANPNNLRVWLGAFELFKSGKFLWLDGTFWDFQFWTRGEPNHMYTNIEECVEMNWKEIGRWNDIPCYYKKNYICAFKMLS</sequence>
<gene>
    <name evidence="3" type="ORF">QQF64_000849</name>
</gene>
<dbReference type="SMART" id="SM00034">
    <property type="entry name" value="CLECT"/>
    <property type="match status" value="2"/>
</dbReference>
<proteinExistence type="predicted"/>
<dbReference type="CDD" id="cd00037">
    <property type="entry name" value="CLECT"/>
    <property type="match status" value="1"/>
</dbReference>
<dbReference type="EMBL" id="JAYMGO010000001">
    <property type="protein sequence ID" value="KAL1282046.1"/>
    <property type="molecule type" value="Genomic_DNA"/>
</dbReference>
<dbReference type="Proteomes" id="UP001558613">
    <property type="component" value="Unassembled WGS sequence"/>
</dbReference>
<name>A0ABR3NZ23_9TELE</name>
<keyword evidence="4" id="KW-1185">Reference proteome</keyword>
<dbReference type="InterPro" id="IPR016186">
    <property type="entry name" value="C-type_lectin-like/link_sf"/>
</dbReference>
<dbReference type="PROSITE" id="PS00615">
    <property type="entry name" value="C_TYPE_LECTIN_1"/>
    <property type="match status" value="1"/>
</dbReference>
<dbReference type="Gene3D" id="3.10.100.10">
    <property type="entry name" value="Mannose-Binding Protein A, subunit A"/>
    <property type="match status" value="2"/>
</dbReference>
<feature type="domain" description="C-type lectin" evidence="2">
    <location>
        <begin position="141"/>
        <end position="263"/>
    </location>
</feature>
<protein>
    <recommendedName>
        <fullName evidence="2">C-type lectin domain-containing protein</fullName>
    </recommendedName>
</protein>
<evidence type="ECO:0000313" key="4">
    <source>
        <dbReference type="Proteomes" id="UP001558613"/>
    </source>
</evidence>
<dbReference type="Pfam" id="PF00059">
    <property type="entry name" value="Lectin_C"/>
    <property type="match status" value="2"/>
</dbReference>
<evidence type="ECO:0000259" key="2">
    <source>
        <dbReference type="PROSITE" id="PS50041"/>
    </source>
</evidence>
<dbReference type="InterPro" id="IPR050111">
    <property type="entry name" value="C-type_lectin/snaclec_domain"/>
</dbReference>
<dbReference type="InterPro" id="IPR018378">
    <property type="entry name" value="C-type_lectin_CS"/>
</dbReference>
<dbReference type="SUPFAM" id="SSF56436">
    <property type="entry name" value="C-type lectin-like"/>
    <property type="match status" value="2"/>
</dbReference>
<accession>A0ABR3NZ23</accession>
<comment type="caution">
    <text evidence="3">The sequence shown here is derived from an EMBL/GenBank/DDBJ whole genome shotgun (WGS) entry which is preliminary data.</text>
</comment>
<reference evidence="3 4" key="1">
    <citation type="submission" date="2023-09" db="EMBL/GenBank/DDBJ databases">
        <authorList>
            <person name="Wang M."/>
        </authorList>
    </citation>
    <scope>NUCLEOTIDE SEQUENCE [LARGE SCALE GENOMIC DNA]</scope>
    <source>
        <strain evidence="3">GT-2023</strain>
        <tissue evidence="3">Liver</tissue>
    </source>
</reference>
<dbReference type="PANTHER" id="PTHR22803">
    <property type="entry name" value="MANNOSE, PHOSPHOLIPASE, LECTIN RECEPTOR RELATED"/>
    <property type="match status" value="1"/>
</dbReference>
<feature type="domain" description="C-type lectin" evidence="2">
    <location>
        <begin position="10"/>
        <end position="113"/>
    </location>
</feature>
<dbReference type="InterPro" id="IPR001304">
    <property type="entry name" value="C-type_lectin-like"/>
</dbReference>
<dbReference type="PROSITE" id="PS50041">
    <property type="entry name" value="C_TYPE_LECTIN_2"/>
    <property type="match status" value="2"/>
</dbReference>